<reference evidence="1 2" key="1">
    <citation type="submission" date="2014-06" db="EMBL/GenBank/DDBJ databases">
        <title>Genome characterization of distinct group I Clostridium botulinum lineages.</title>
        <authorList>
            <person name="Giordani F."/>
            <person name="Anselmo A."/>
            <person name="Fillo S."/>
            <person name="Palozzi A.M."/>
            <person name="Fortunato A."/>
            <person name="Gentile B."/>
            <person name="Ciammaruconi A."/>
            <person name="Anniballi F."/>
            <person name="De Medici D."/>
            <person name="Lista F."/>
        </authorList>
    </citation>
    <scope>NUCLEOTIDE SEQUENCE [LARGE SCALE GENOMIC DNA]</scope>
    <source>
        <strain evidence="1 2">B2 450</strain>
    </source>
</reference>
<evidence type="ECO:0000313" key="1">
    <source>
        <dbReference type="EMBL" id="KIS23311.1"/>
    </source>
</evidence>
<gene>
    <name evidence="1" type="ORF">N495_06820</name>
</gene>
<dbReference type="OrthoDB" id="9794935at2"/>
<dbReference type="EMBL" id="JXSU01000007">
    <property type="protein sequence ID" value="KIS23311.1"/>
    <property type="molecule type" value="Genomic_DNA"/>
</dbReference>
<dbReference type="Pfam" id="PF12900">
    <property type="entry name" value="Pyridox_ox_2"/>
    <property type="match status" value="1"/>
</dbReference>
<sequence>MFKEMRRKEKKLNKEESISLLKKANYGTLSVCLNDGYAYGVPLNFAYNNGAIYFHCAKEGQKLEAINGNNKVSFSIVDNVELLPSKFDTNYESVMIFGKAYEVFEDEKKKALLALITKYSKDYLKEGTDYIERAQDKIKIIKIEIEHMEGKGQR</sequence>
<accession>A0A0D1BWV2</accession>
<proteinExistence type="predicted"/>
<dbReference type="SUPFAM" id="SSF50475">
    <property type="entry name" value="FMN-binding split barrel"/>
    <property type="match status" value="1"/>
</dbReference>
<protein>
    <submittedName>
        <fullName evidence="1">MFS transporter</fullName>
    </submittedName>
</protein>
<dbReference type="PANTHER" id="PTHR34071">
    <property type="entry name" value="5-NITROIMIDAZOLE ANTIBIOTICS RESISTANCE PROTEIN, NIMA-FAMILY-RELATED PROTEIN-RELATED"/>
    <property type="match status" value="1"/>
</dbReference>
<name>A0A0D1BWV2_CLOBO</name>
<dbReference type="RefSeq" id="WP_003486871.1">
    <property type="nucleotide sequence ID" value="NZ_JXSU01000007.1"/>
</dbReference>
<dbReference type="PATRIC" id="fig|1379739.3.peg.1699"/>
<dbReference type="AlphaFoldDB" id="A0A0D1BWV2"/>
<comment type="caution">
    <text evidence="1">The sequence shown here is derived from an EMBL/GenBank/DDBJ whole genome shotgun (WGS) entry which is preliminary data.</text>
</comment>
<dbReference type="HOGENOM" id="CLU_067890_2_2_9"/>
<dbReference type="Proteomes" id="UP000032250">
    <property type="component" value="Unassembled WGS sequence"/>
</dbReference>
<evidence type="ECO:0000313" key="2">
    <source>
        <dbReference type="Proteomes" id="UP000032250"/>
    </source>
</evidence>
<dbReference type="PANTHER" id="PTHR34071:SF2">
    <property type="entry name" value="FLAVIN-NUCLEOTIDE-BINDING PROTEIN"/>
    <property type="match status" value="1"/>
</dbReference>
<organism evidence="1 2">
    <name type="scientific">Clostridium botulinum B2 450</name>
    <dbReference type="NCBI Taxonomy" id="1379739"/>
    <lineage>
        <taxon>Bacteria</taxon>
        <taxon>Bacillati</taxon>
        <taxon>Bacillota</taxon>
        <taxon>Clostridia</taxon>
        <taxon>Eubacteriales</taxon>
        <taxon>Clostridiaceae</taxon>
        <taxon>Clostridium</taxon>
    </lineage>
</organism>
<dbReference type="InterPro" id="IPR012349">
    <property type="entry name" value="Split_barrel_FMN-bd"/>
</dbReference>
<dbReference type="Gene3D" id="2.30.110.10">
    <property type="entry name" value="Electron Transport, Fmn-binding Protein, Chain A"/>
    <property type="match status" value="1"/>
</dbReference>
<dbReference type="InterPro" id="IPR024747">
    <property type="entry name" value="Pyridox_Oxase-rel"/>
</dbReference>